<feature type="non-terminal residue" evidence="10">
    <location>
        <position position="1"/>
    </location>
</feature>
<evidence type="ECO:0000256" key="4">
    <source>
        <dbReference type="ARBA" id="ARBA00022451"/>
    </source>
</evidence>
<dbReference type="InterPro" id="IPR013783">
    <property type="entry name" value="Ig-like_fold"/>
</dbReference>
<dbReference type="GO" id="GO:0002474">
    <property type="term" value="P:antigen processing and presentation of peptide antigen via MHC class I"/>
    <property type="evidence" value="ECO:0007669"/>
    <property type="project" value="UniProtKB-KW"/>
</dbReference>
<proteinExistence type="inferred from homology"/>
<dbReference type="InterPro" id="IPR003597">
    <property type="entry name" value="Ig_C1-set"/>
</dbReference>
<keyword evidence="6" id="KW-0391">Immunity</keyword>
<evidence type="ECO:0000256" key="2">
    <source>
        <dbReference type="ARBA" id="ARBA00009564"/>
    </source>
</evidence>
<dbReference type="PANTHER" id="PTHR19944:SF62">
    <property type="entry name" value="BETA-2-MICROGLOBULIN"/>
    <property type="match status" value="1"/>
</dbReference>
<keyword evidence="5" id="KW-0964">Secreted</keyword>
<dbReference type="InterPro" id="IPR003006">
    <property type="entry name" value="Ig/MHC_CS"/>
</dbReference>
<dbReference type="Pfam" id="PF07654">
    <property type="entry name" value="C1-set"/>
    <property type="match status" value="1"/>
</dbReference>
<dbReference type="GO" id="GO:0042612">
    <property type="term" value="C:MHC class I protein complex"/>
    <property type="evidence" value="ECO:0007669"/>
    <property type="project" value="UniProtKB-KW"/>
</dbReference>
<feature type="domain" description="Ig-like" evidence="9">
    <location>
        <begin position="27"/>
        <end position="115"/>
    </location>
</feature>
<reference evidence="10 11" key="1">
    <citation type="submission" date="2019-09" db="EMBL/GenBank/DDBJ databases">
        <title>Bird 10,000 Genomes (B10K) Project - Family phase.</title>
        <authorList>
            <person name="Zhang G."/>
        </authorList>
    </citation>
    <scope>NUCLEOTIDE SEQUENCE [LARGE SCALE GENOMIC DNA]</scope>
    <source>
        <strain evidence="10">B10K-DU-002-03</strain>
        <tissue evidence="10">Muscle</tissue>
    </source>
</reference>
<keyword evidence="11" id="KW-1185">Reference proteome</keyword>
<dbReference type="Gene3D" id="2.60.40.10">
    <property type="entry name" value="Immunoglobulins"/>
    <property type="match status" value="1"/>
</dbReference>
<dbReference type="PROSITE" id="PS00290">
    <property type="entry name" value="IG_MHC"/>
    <property type="match status" value="1"/>
</dbReference>
<sequence length="118" mass="13069">MDRGVLALGVVALLALLGLGDAKNQPPKVEVYARSRPVEGQGNILQCHVTGFSPEDILVELLKNGEPMTDVTYGDLSLDEKRQFQRLVSAPFTPSRDDVFTCRVIHVALEEGTQTYRW</sequence>
<organism evidence="10 11">
    <name type="scientific">Serilophus lunatus</name>
    <name type="common">silver-breasted broadbill</name>
    <dbReference type="NCBI Taxonomy" id="239386"/>
    <lineage>
        <taxon>Eukaryota</taxon>
        <taxon>Metazoa</taxon>
        <taxon>Chordata</taxon>
        <taxon>Craniata</taxon>
        <taxon>Vertebrata</taxon>
        <taxon>Euteleostomi</taxon>
        <taxon>Archelosauria</taxon>
        <taxon>Archosauria</taxon>
        <taxon>Dinosauria</taxon>
        <taxon>Saurischia</taxon>
        <taxon>Theropoda</taxon>
        <taxon>Coelurosauria</taxon>
        <taxon>Aves</taxon>
        <taxon>Neognathae</taxon>
        <taxon>Neoaves</taxon>
        <taxon>Telluraves</taxon>
        <taxon>Australaves</taxon>
        <taxon>Passeriformes</taxon>
        <taxon>Eurylaimidae</taxon>
        <taxon>Serilophus</taxon>
    </lineage>
</organism>
<comment type="subcellular location">
    <subcellularLocation>
        <location evidence="1">Secreted</location>
    </subcellularLocation>
</comment>
<evidence type="ECO:0000256" key="7">
    <source>
        <dbReference type="ARBA" id="ARBA00023319"/>
    </source>
</evidence>
<evidence type="ECO:0000256" key="3">
    <source>
        <dbReference type="ARBA" id="ARBA00018767"/>
    </source>
</evidence>
<dbReference type="AlphaFoldDB" id="A0A7L1CQ91"/>
<dbReference type="InterPro" id="IPR050160">
    <property type="entry name" value="MHC/Immunoglobulin"/>
</dbReference>
<evidence type="ECO:0000256" key="5">
    <source>
        <dbReference type="ARBA" id="ARBA00022525"/>
    </source>
</evidence>
<evidence type="ECO:0000313" key="11">
    <source>
        <dbReference type="Proteomes" id="UP000553648"/>
    </source>
</evidence>
<dbReference type="InterPro" id="IPR007110">
    <property type="entry name" value="Ig-like_dom"/>
</dbReference>
<dbReference type="InterPro" id="IPR036179">
    <property type="entry name" value="Ig-like_dom_sf"/>
</dbReference>
<dbReference type="PANTHER" id="PTHR19944">
    <property type="entry name" value="MHC CLASS II-RELATED"/>
    <property type="match status" value="1"/>
</dbReference>
<feature type="non-terminal residue" evidence="10">
    <location>
        <position position="118"/>
    </location>
</feature>
<dbReference type="EMBL" id="VXBA01000260">
    <property type="protein sequence ID" value="NXM65686.1"/>
    <property type="molecule type" value="Genomic_DNA"/>
</dbReference>
<keyword evidence="7" id="KW-0393">Immunoglobulin domain</keyword>
<evidence type="ECO:0000256" key="6">
    <source>
        <dbReference type="ARBA" id="ARBA00022859"/>
    </source>
</evidence>
<evidence type="ECO:0000256" key="8">
    <source>
        <dbReference type="SAM" id="SignalP"/>
    </source>
</evidence>
<dbReference type="GO" id="GO:0005576">
    <property type="term" value="C:extracellular region"/>
    <property type="evidence" value="ECO:0007669"/>
    <property type="project" value="UniProtKB-SubCell"/>
</dbReference>
<keyword evidence="8" id="KW-0732">Signal</keyword>
<dbReference type="SMART" id="SM00407">
    <property type="entry name" value="IGc1"/>
    <property type="match status" value="1"/>
</dbReference>
<comment type="similarity">
    <text evidence="2">Belongs to the beta-2-microglobulin family.</text>
</comment>
<dbReference type="SUPFAM" id="SSF48726">
    <property type="entry name" value="Immunoglobulin"/>
    <property type="match status" value="1"/>
</dbReference>
<comment type="caution">
    <text evidence="10">The sequence shown here is derived from an EMBL/GenBank/DDBJ whole genome shotgun (WGS) entry which is preliminary data.</text>
</comment>
<evidence type="ECO:0000313" key="10">
    <source>
        <dbReference type="EMBL" id="NXM65686.1"/>
    </source>
</evidence>
<keyword evidence="4" id="KW-0490">MHC I</keyword>
<evidence type="ECO:0000259" key="9">
    <source>
        <dbReference type="PROSITE" id="PS50835"/>
    </source>
</evidence>
<accession>A0A7L1CQ91</accession>
<evidence type="ECO:0000256" key="1">
    <source>
        <dbReference type="ARBA" id="ARBA00004613"/>
    </source>
</evidence>
<dbReference type="PROSITE" id="PS50835">
    <property type="entry name" value="IG_LIKE"/>
    <property type="match status" value="1"/>
</dbReference>
<dbReference type="Proteomes" id="UP000553648">
    <property type="component" value="Unassembled WGS sequence"/>
</dbReference>
<feature type="signal peptide" evidence="8">
    <location>
        <begin position="1"/>
        <end position="22"/>
    </location>
</feature>
<feature type="chain" id="PRO_5029827233" description="Beta-2-microglobulin" evidence="8">
    <location>
        <begin position="23"/>
        <end position="118"/>
    </location>
</feature>
<name>A0A7L1CQ91_9PASS</name>
<dbReference type="OrthoDB" id="9949628at2759"/>
<gene>
    <name evidence="10" type="primary">B2m</name>
    <name evidence="10" type="ORF">SERLUN_R12251</name>
</gene>
<protein>
    <recommendedName>
        <fullName evidence="3">Beta-2-microglobulin</fullName>
    </recommendedName>
</protein>